<evidence type="ECO:0000313" key="1">
    <source>
        <dbReference type="EMBL" id="KAG6737455.1"/>
    </source>
</evidence>
<keyword evidence="2" id="KW-1185">Reference proteome</keyword>
<reference evidence="1" key="1">
    <citation type="journal article" date="2020" name="bioRxiv">
        <title>Hybrid origin of Populus tomentosa Carr. identified through genome sequencing and phylogenomic analysis.</title>
        <authorList>
            <person name="An X."/>
            <person name="Gao K."/>
            <person name="Chen Z."/>
            <person name="Li J."/>
            <person name="Yang X."/>
            <person name="Yang X."/>
            <person name="Zhou J."/>
            <person name="Guo T."/>
            <person name="Zhao T."/>
            <person name="Huang S."/>
            <person name="Miao D."/>
            <person name="Khan W.U."/>
            <person name="Rao P."/>
            <person name="Ye M."/>
            <person name="Lei B."/>
            <person name="Liao W."/>
            <person name="Wang J."/>
            <person name="Ji L."/>
            <person name="Li Y."/>
            <person name="Guo B."/>
            <person name="Mustafa N.S."/>
            <person name="Li S."/>
            <person name="Yun Q."/>
            <person name="Keller S.R."/>
            <person name="Mao J."/>
            <person name="Zhang R."/>
            <person name="Strauss S.H."/>
        </authorList>
    </citation>
    <scope>NUCLEOTIDE SEQUENCE</scope>
    <source>
        <strain evidence="1">GM15</strain>
        <tissue evidence="1">Leaf</tissue>
    </source>
</reference>
<sequence>MKMVFESGICSLQSSIIRNKVMASEEENNNEGKNSFIVLVVDDDIIIRMVTRELRAMGVKSTIVGVTSCTFEFVHKDFMEAGLNHCVAKPLIIAKIASFLPRSDNNKSTNLV</sequence>
<dbReference type="EMBL" id="JAAWWB010000038">
    <property type="protein sequence ID" value="KAG6737455.1"/>
    <property type="molecule type" value="Genomic_DNA"/>
</dbReference>
<dbReference type="AlphaFoldDB" id="A0A8X7Y1I7"/>
<name>A0A8X7Y1I7_POPTO</name>
<dbReference type="InterPro" id="IPR052048">
    <property type="entry name" value="ST_Response_Regulator"/>
</dbReference>
<evidence type="ECO:0008006" key="3">
    <source>
        <dbReference type="Google" id="ProtNLM"/>
    </source>
</evidence>
<dbReference type="PANTHER" id="PTHR43228">
    <property type="entry name" value="TWO-COMPONENT RESPONSE REGULATOR"/>
    <property type="match status" value="1"/>
</dbReference>
<dbReference type="Proteomes" id="UP000886885">
    <property type="component" value="Chromosome 19D"/>
</dbReference>
<dbReference type="PANTHER" id="PTHR43228:SF19">
    <property type="entry name" value="RESPONSE REGULATOR RECEIVER DOMAIN PROTEIN"/>
    <property type="match status" value="1"/>
</dbReference>
<gene>
    <name evidence="1" type="ORF">POTOM_058977</name>
</gene>
<comment type="caution">
    <text evidence="1">The sequence shown here is derived from an EMBL/GenBank/DDBJ whole genome shotgun (WGS) entry which is preliminary data.</text>
</comment>
<proteinExistence type="predicted"/>
<organism evidence="1 2">
    <name type="scientific">Populus tomentosa</name>
    <name type="common">Chinese white poplar</name>
    <dbReference type="NCBI Taxonomy" id="118781"/>
    <lineage>
        <taxon>Eukaryota</taxon>
        <taxon>Viridiplantae</taxon>
        <taxon>Streptophyta</taxon>
        <taxon>Embryophyta</taxon>
        <taxon>Tracheophyta</taxon>
        <taxon>Spermatophyta</taxon>
        <taxon>Magnoliopsida</taxon>
        <taxon>eudicotyledons</taxon>
        <taxon>Gunneridae</taxon>
        <taxon>Pentapetalae</taxon>
        <taxon>rosids</taxon>
        <taxon>fabids</taxon>
        <taxon>Malpighiales</taxon>
        <taxon>Salicaceae</taxon>
        <taxon>Saliceae</taxon>
        <taxon>Populus</taxon>
    </lineage>
</organism>
<dbReference type="OrthoDB" id="21225at2759"/>
<evidence type="ECO:0000313" key="2">
    <source>
        <dbReference type="Proteomes" id="UP000886885"/>
    </source>
</evidence>
<protein>
    <recommendedName>
        <fullName evidence="3">Response regulatory domain-containing protein</fullName>
    </recommendedName>
</protein>
<accession>A0A8X7Y1I7</accession>